<evidence type="ECO:0000256" key="4">
    <source>
        <dbReference type="ARBA" id="ARBA00022679"/>
    </source>
</evidence>
<comment type="catalytic activity">
    <reaction evidence="1">
        <text>ATP + protein L-histidine = ADP + protein N-phospho-L-histidine.</text>
        <dbReference type="EC" id="2.7.13.3"/>
    </reaction>
</comment>
<name>A0ABW5VXH5_9MICO</name>
<feature type="domain" description="Signal transduction histidine kinase subgroup 3 dimerisation and phosphoacceptor" evidence="12">
    <location>
        <begin position="84"/>
        <end position="151"/>
    </location>
</feature>
<dbReference type="InterPro" id="IPR003594">
    <property type="entry name" value="HATPase_dom"/>
</dbReference>
<keyword evidence="7" id="KW-0067">ATP-binding</keyword>
<dbReference type="Gene3D" id="1.20.5.1930">
    <property type="match status" value="1"/>
</dbReference>
<organism evidence="13 14">
    <name type="scientific">Promicromonospora vindobonensis</name>
    <dbReference type="NCBI Taxonomy" id="195748"/>
    <lineage>
        <taxon>Bacteria</taxon>
        <taxon>Bacillati</taxon>
        <taxon>Actinomycetota</taxon>
        <taxon>Actinomycetes</taxon>
        <taxon>Micrococcales</taxon>
        <taxon>Promicromonosporaceae</taxon>
        <taxon>Promicromonospora</taxon>
    </lineage>
</organism>
<evidence type="ECO:0000256" key="5">
    <source>
        <dbReference type="ARBA" id="ARBA00022741"/>
    </source>
</evidence>
<keyword evidence="5" id="KW-0547">Nucleotide-binding</keyword>
<dbReference type="PANTHER" id="PTHR24421">
    <property type="entry name" value="NITRATE/NITRITE SENSOR PROTEIN NARX-RELATED"/>
    <property type="match status" value="1"/>
</dbReference>
<dbReference type="EMBL" id="JBHUOG010000002">
    <property type="protein sequence ID" value="MFD2795934.1"/>
    <property type="molecule type" value="Genomic_DNA"/>
</dbReference>
<proteinExistence type="predicted"/>
<evidence type="ECO:0000256" key="3">
    <source>
        <dbReference type="ARBA" id="ARBA00022553"/>
    </source>
</evidence>
<evidence type="ECO:0000313" key="14">
    <source>
        <dbReference type="Proteomes" id="UP001597479"/>
    </source>
</evidence>
<dbReference type="CDD" id="cd16917">
    <property type="entry name" value="HATPase_UhpB-NarQ-NarX-like"/>
    <property type="match status" value="1"/>
</dbReference>
<evidence type="ECO:0000256" key="6">
    <source>
        <dbReference type="ARBA" id="ARBA00022777"/>
    </source>
</evidence>
<accession>A0ABW5VXH5</accession>
<keyword evidence="10" id="KW-0472">Membrane</keyword>
<sequence>METTARPVLRSRVWLTAACALAAVGAVLATVGVERPVAVVASVLVAGVVAFAVLIWALVRSGQQRRAHEEDLTAWAAEQAAQAERLRIARDLHDLASHGLGLITVRAAAAQTLDGAAGDAERARALADIERTGRAATTELRRMLSVLRSPGTEVAPLGPAETLADLAGIVEAGRVGGVTATLHVEDLGEVSAGVQLTVCAMVREALANTARHAGPARARVAVRRADGAVTVVVEDDGPVPGWQPHPGAGQGLTGLGERVAAVGGSLRTEAAGPGFRVTARLPDTGSDAVPGRTPGGLSKDLPRDLPGTVQR</sequence>
<dbReference type="Pfam" id="PF02518">
    <property type="entry name" value="HATPase_c"/>
    <property type="match status" value="1"/>
</dbReference>
<dbReference type="Pfam" id="PF07730">
    <property type="entry name" value="HisKA_3"/>
    <property type="match status" value="1"/>
</dbReference>
<dbReference type="PANTHER" id="PTHR24421:SF10">
    <property type="entry name" value="NITRATE_NITRITE SENSOR PROTEIN NARQ"/>
    <property type="match status" value="1"/>
</dbReference>
<keyword evidence="10" id="KW-1133">Transmembrane helix</keyword>
<keyword evidence="4" id="KW-0808">Transferase</keyword>
<keyword evidence="8" id="KW-0902">Two-component regulatory system</keyword>
<evidence type="ECO:0000256" key="1">
    <source>
        <dbReference type="ARBA" id="ARBA00000085"/>
    </source>
</evidence>
<dbReference type="InterPro" id="IPR050482">
    <property type="entry name" value="Sensor_HK_TwoCompSys"/>
</dbReference>
<keyword evidence="3" id="KW-0597">Phosphoprotein</keyword>
<keyword evidence="10" id="KW-0812">Transmembrane</keyword>
<dbReference type="SUPFAM" id="SSF55874">
    <property type="entry name" value="ATPase domain of HSP90 chaperone/DNA topoisomerase II/histidine kinase"/>
    <property type="match status" value="1"/>
</dbReference>
<evidence type="ECO:0000256" key="10">
    <source>
        <dbReference type="SAM" id="Phobius"/>
    </source>
</evidence>
<keyword evidence="14" id="KW-1185">Reference proteome</keyword>
<evidence type="ECO:0000256" key="9">
    <source>
        <dbReference type="SAM" id="MobiDB-lite"/>
    </source>
</evidence>
<gene>
    <name evidence="13" type="ORF">ACFS27_20400</name>
</gene>
<evidence type="ECO:0000259" key="11">
    <source>
        <dbReference type="Pfam" id="PF02518"/>
    </source>
</evidence>
<reference evidence="14" key="1">
    <citation type="journal article" date="2019" name="Int. J. Syst. Evol. Microbiol.">
        <title>The Global Catalogue of Microorganisms (GCM) 10K type strain sequencing project: providing services to taxonomists for standard genome sequencing and annotation.</title>
        <authorList>
            <consortium name="The Broad Institute Genomics Platform"/>
            <consortium name="The Broad Institute Genome Sequencing Center for Infectious Disease"/>
            <person name="Wu L."/>
            <person name="Ma J."/>
        </authorList>
    </citation>
    <scope>NUCLEOTIDE SEQUENCE [LARGE SCALE GENOMIC DNA]</scope>
    <source>
        <strain evidence="14">CCM 7044</strain>
    </source>
</reference>
<dbReference type="RefSeq" id="WP_377186638.1">
    <property type="nucleotide sequence ID" value="NZ_JBHUOG010000002.1"/>
</dbReference>
<evidence type="ECO:0000313" key="13">
    <source>
        <dbReference type="EMBL" id="MFD2795934.1"/>
    </source>
</evidence>
<comment type="caution">
    <text evidence="13">The sequence shown here is derived from an EMBL/GenBank/DDBJ whole genome shotgun (WGS) entry which is preliminary data.</text>
</comment>
<evidence type="ECO:0000256" key="8">
    <source>
        <dbReference type="ARBA" id="ARBA00023012"/>
    </source>
</evidence>
<dbReference type="GO" id="GO:0016301">
    <property type="term" value="F:kinase activity"/>
    <property type="evidence" value="ECO:0007669"/>
    <property type="project" value="UniProtKB-KW"/>
</dbReference>
<evidence type="ECO:0000259" key="12">
    <source>
        <dbReference type="Pfam" id="PF07730"/>
    </source>
</evidence>
<dbReference type="InterPro" id="IPR011712">
    <property type="entry name" value="Sig_transdc_His_kin_sub3_dim/P"/>
</dbReference>
<evidence type="ECO:0000256" key="7">
    <source>
        <dbReference type="ARBA" id="ARBA00022840"/>
    </source>
</evidence>
<dbReference type="Proteomes" id="UP001597479">
    <property type="component" value="Unassembled WGS sequence"/>
</dbReference>
<dbReference type="Gene3D" id="3.30.565.10">
    <property type="entry name" value="Histidine kinase-like ATPase, C-terminal domain"/>
    <property type="match status" value="1"/>
</dbReference>
<feature type="transmembrane region" description="Helical" evidence="10">
    <location>
        <begin position="39"/>
        <end position="59"/>
    </location>
</feature>
<feature type="domain" description="Histidine kinase/HSP90-like ATPase" evidence="11">
    <location>
        <begin position="195"/>
        <end position="283"/>
    </location>
</feature>
<protein>
    <recommendedName>
        <fullName evidence="2">histidine kinase</fullName>
        <ecNumber evidence="2">2.7.13.3</ecNumber>
    </recommendedName>
</protein>
<keyword evidence="6 13" id="KW-0418">Kinase</keyword>
<feature type="region of interest" description="Disordered" evidence="9">
    <location>
        <begin position="273"/>
        <end position="311"/>
    </location>
</feature>
<dbReference type="EC" id="2.7.13.3" evidence="2"/>
<dbReference type="InterPro" id="IPR036890">
    <property type="entry name" value="HATPase_C_sf"/>
</dbReference>
<evidence type="ECO:0000256" key="2">
    <source>
        <dbReference type="ARBA" id="ARBA00012438"/>
    </source>
</evidence>